<dbReference type="STRING" id="1643428.GCA_001442855_00571"/>
<dbReference type="OrthoDB" id="7549755at2"/>
<dbReference type="RefSeq" id="WP_140944377.1">
    <property type="nucleotide sequence ID" value="NZ_FAOO01000003.1"/>
</dbReference>
<dbReference type="InterPro" id="IPR027383">
    <property type="entry name" value="Znf_put"/>
</dbReference>
<dbReference type="AlphaFoldDB" id="A0A0S4MUX3"/>
<dbReference type="Pfam" id="PF13490">
    <property type="entry name" value="zf-HC2"/>
    <property type="match status" value="1"/>
</dbReference>
<sequence length="264" mass="30543">MIDHKTIKIWINLYLDGELAGEELEQFKQHINKCSECSKLLKQQRDFVDSIKILKDEVNFDFSDFKKELISQIEDFKPQRKSFSKLAILLAIIAVSLGIGIYLTFLYSSRTDFAEIAIENHIRQTRGQLPLEIETSSEAEISNWFSGKLNFNFRLPRYPDPTKQPYKIKGARLVALNNDYAALVSYEMDNRPMTLLVAPSRSATPHGKNKFTFKELDFYLDTRDGLNILSWSDKGLTYALVFDFENFNWKKPCIVCHSSGDKEM</sequence>
<dbReference type="Proteomes" id="UP000320623">
    <property type="component" value="Unassembled WGS sequence"/>
</dbReference>
<name>A0A0S4MUX3_9BACT</name>
<protein>
    <submittedName>
        <fullName evidence="3">Transmembrane transcriptional regulator (Anti-sigma factor RsiW)</fullName>
    </submittedName>
</protein>
<evidence type="ECO:0000313" key="4">
    <source>
        <dbReference type="Proteomes" id="UP000320623"/>
    </source>
</evidence>
<organism evidence="3 4">
    <name type="scientific">Candidatus Thermokryptus mobilis</name>
    <dbReference type="NCBI Taxonomy" id="1643428"/>
    <lineage>
        <taxon>Bacteria</taxon>
        <taxon>Pseudomonadati</taxon>
        <taxon>Candidatus Kryptoniota</taxon>
        <taxon>Candidatus Thermokryptus</taxon>
    </lineage>
</organism>
<dbReference type="EMBL" id="FAOO01000003">
    <property type="protein sequence ID" value="CUU02796.1"/>
    <property type="molecule type" value="Genomic_DNA"/>
</dbReference>
<keyword evidence="1" id="KW-1133">Transmembrane helix</keyword>
<evidence type="ECO:0000259" key="2">
    <source>
        <dbReference type="Pfam" id="PF13490"/>
    </source>
</evidence>
<dbReference type="InterPro" id="IPR041916">
    <property type="entry name" value="Anti_sigma_zinc_sf"/>
</dbReference>
<accession>A0A0S4MUX3</accession>
<dbReference type="Gene3D" id="1.10.10.1320">
    <property type="entry name" value="Anti-sigma factor, zinc-finger domain"/>
    <property type="match status" value="1"/>
</dbReference>
<gene>
    <name evidence="3" type="ORF">JGI1_00586</name>
</gene>
<keyword evidence="1 3" id="KW-0812">Transmembrane</keyword>
<evidence type="ECO:0000313" key="3">
    <source>
        <dbReference type="EMBL" id="CUU02796.1"/>
    </source>
</evidence>
<evidence type="ECO:0000256" key="1">
    <source>
        <dbReference type="SAM" id="Phobius"/>
    </source>
</evidence>
<keyword evidence="4" id="KW-1185">Reference proteome</keyword>
<keyword evidence="1" id="KW-0472">Membrane</keyword>
<feature type="domain" description="Putative zinc-finger" evidence="2">
    <location>
        <begin position="10"/>
        <end position="37"/>
    </location>
</feature>
<proteinExistence type="predicted"/>
<reference evidence="4" key="1">
    <citation type="submission" date="2015-11" db="EMBL/GenBank/DDBJ databases">
        <authorList>
            <person name="Varghese N."/>
        </authorList>
    </citation>
    <scope>NUCLEOTIDE SEQUENCE [LARGE SCALE GENOMIC DNA]</scope>
</reference>
<feature type="transmembrane region" description="Helical" evidence="1">
    <location>
        <begin position="86"/>
        <end position="107"/>
    </location>
</feature>